<accession>A0AAW1RK92</accession>
<feature type="region of interest" description="Disordered" evidence="1">
    <location>
        <begin position="65"/>
        <end position="136"/>
    </location>
</feature>
<proteinExistence type="predicted"/>
<keyword evidence="3" id="KW-1185">Reference proteome</keyword>
<evidence type="ECO:0000313" key="2">
    <source>
        <dbReference type="EMBL" id="KAK9834085.1"/>
    </source>
</evidence>
<feature type="region of interest" description="Disordered" evidence="1">
    <location>
        <begin position="1"/>
        <end position="50"/>
    </location>
</feature>
<organism evidence="2 3">
    <name type="scientific">Apatococcus fuscideae</name>
    <dbReference type="NCBI Taxonomy" id="2026836"/>
    <lineage>
        <taxon>Eukaryota</taxon>
        <taxon>Viridiplantae</taxon>
        <taxon>Chlorophyta</taxon>
        <taxon>core chlorophytes</taxon>
        <taxon>Trebouxiophyceae</taxon>
        <taxon>Chlorellales</taxon>
        <taxon>Chlorellaceae</taxon>
        <taxon>Apatococcus</taxon>
    </lineage>
</organism>
<evidence type="ECO:0000313" key="3">
    <source>
        <dbReference type="Proteomes" id="UP001485043"/>
    </source>
</evidence>
<evidence type="ECO:0000256" key="1">
    <source>
        <dbReference type="SAM" id="MobiDB-lite"/>
    </source>
</evidence>
<dbReference type="AlphaFoldDB" id="A0AAW1RK92"/>
<comment type="caution">
    <text evidence="2">The sequence shown here is derived from an EMBL/GenBank/DDBJ whole genome shotgun (WGS) entry which is preliminary data.</text>
</comment>
<dbReference type="Proteomes" id="UP001485043">
    <property type="component" value="Unassembled WGS sequence"/>
</dbReference>
<reference evidence="2 3" key="1">
    <citation type="journal article" date="2024" name="Nat. Commun.">
        <title>Phylogenomics reveals the evolutionary origins of lichenization in chlorophyte algae.</title>
        <authorList>
            <person name="Puginier C."/>
            <person name="Libourel C."/>
            <person name="Otte J."/>
            <person name="Skaloud P."/>
            <person name="Haon M."/>
            <person name="Grisel S."/>
            <person name="Petersen M."/>
            <person name="Berrin J.G."/>
            <person name="Delaux P.M."/>
            <person name="Dal Grande F."/>
            <person name="Keller J."/>
        </authorList>
    </citation>
    <scope>NUCLEOTIDE SEQUENCE [LARGE SCALE GENOMIC DNA]</scope>
    <source>
        <strain evidence="2 3">SAG 2523</strain>
    </source>
</reference>
<gene>
    <name evidence="2" type="ORF">WJX84_005992</name>
</gene>
<sequence>MGNDSSNLRSYDEHTGVPRHQSRWGGCLGCLTDPATKKGMSDSESYAQSNPISVKDVRKLLTQDLGRREDDRQSFLNPLQRLRASHAHHTRNVSEPGLPGLSEEDLLQAAPYVEEKQSIRTNPLKPALEAAGSPKS</sequence>
<dbReference type="EMBL" id="JALJOV010002139">
    <property type="protein sequence ID" value="KAK9834085.1"/>
    <property type="molecule type" value="Genomic_DNA"/>
</dbReference>
<protein>
    <submittedName>
        <fullName evidence="2">Uncharacterized protein</fullName>
    </submittedName>
</protein>
<name>A0AAW1RK92_9CHLO</name>